<name>A0A545UP90_9HYPO</name>
<dbReference type="Proteomes" id="UP000315783">
    <property type="component" value="Unassembled WGS sequence"/>
</dbReference>
<accession>A0A545UP90</accession>
<dbReference type="PANTHER" id="PTHR11360">
    <property type="entry name" value="MONOCARBOXYLATE TRANSPORTER"/>
    <property type="match status" value="1"/>
</dbReference>
<feature type="transmembrane region" description="Helical" evidence="4">
    <location>
        <begin position="282"/>
        <end position="303"/>
    </location>
</feature>
<dbReference type="InterPro" id="IPR020846">
    <property type="entry name" value="MFS_dom"/>
</dbReference>
<feature type="transmembrane region" description="Helical" evidence="4">
    <location>
        <begin position="315"/>
        <end position="335"/>
    </location>
</feature>
<comment type="similarity">
    <text evidence="2">Belongs to the major facilitator superfamily. Monocarboxylate porter (TC 2.A.1.13) family.</text>
</comment>
<evidence type="ECO:0000256" key="4">
    <source>
        <dbReference type="SAM" id="Phobius"/>
    </source>
</evidence>
<feature type="region of interest" description="Disordered" evidence="3">
    <location>
        <begin position="37"/>
        <end position="58"/>
    </location>
</feature>
<dbReference type="InterPro" id="IPR050327">
    <property type="entry name" value="Proton-linked_MCT"/>
</dbReference>
<dbReference type="EMBL" id="SPUK01000020">
    <property type="protein sequence ID" value="TQV91285.1"/>
    <property type="molecule type" value="Genomic_DNA"/>
</dbReference>
<evidence type="ECO:0000256" key="1">
    <source>
        <dbReference type="ARBA" id="ARBA00004141"/>
    </source>
</evidence>
<dbReference type="Pfam" id="PF07690">
    <property type="entry name" value="MFS_1"/>
    <property type="match status" value="1"/>
</dbReference>
<keyword evidence="4" id="KW-1133">Transmembrane helix</keyword>
<dbReference type="InterPro" id="IPR011701">
    <property type="entry name" value="MFS"/>
</dbReference>
<feature type="transmembrane region" description="Helical" evidence="4">
    <location>
        <begin position="114"/>
        <end position="139"/>
    </location>
</feature>
<protein>
    <submittedName>
        <fullName evidence="6">Monocarboxylate permease</fullName>
    </submittedName>
</protein>
<dbReference type="InterPro" id="IPR036259">
    <property type="entry name" value="MFS_trans_sf"/>
</dbReference>
<dbReference type="PANTHER" id="PTHR11360:SF305">
    <property type="entry name" value="MAJOR FACILITATOR SUPERFAMILY (MFS) PROFILE DOMAIN-CONTAINING PROTEIN"/>
    <property type="match status" value="1"/>
</dbReference>
<feature type="transmembrane region" description="Helical" evidence="4">
    <location>
        <begin position="209"/>
        <end position="228"/>
    </location>
</feature>
<dbReference type="GO" id="GO:0016020">
    <property type="term" value="C:membrane"/>
    <property type="evidence" value="ECO:0007669"/>
    <property type="project" value="UniProtKB-SubCell"/>
</dbReference>
<proteinExistence type="inferred from homology"/>
<feature type="transmembrane region" description="Helical" evidence="4">
    <location>
        <begin position="151"/>
        <end position="168"/>
    </location>
</feature>
<keyword evidence="7" id="KW-1185">Reference proteome</keyword>
<feature type="transmembrane region" description="Helical" evidence="4">
    <location>
        <begin position="445"/>
        <end position="463"/>
    </location>
</feature>
<comment type="subcellular location">
    <subcellularLocation>
        <location evidence="1">Membrane</location>
        <topology evidence="1">Multi-pass membrane protein</topology>
    </subcellularLocation>
</comment>
<reference evidence="6 7" key="1">
    <citation type="journal article" date="2019" name="Appl. Microbiol. Biotechnol.">
        <title>Genome sequence of Isaria javanica and comparative genome analysis insights into family S53 peptidase evolution in fungal entomopathogens.</title>
        <authorList>
            <person name="Lin R."/>
            <person name="Zhang X."/>
            <person name="Xin B."/>
            <person name="Zou M."/>
            <person name="Gao Y."/>
            <person name="Qin F."/>
            <person name="Hu Q."/>
            <person name="Xie B."/>
            <person name="Cheng X."/>
        </authorList>
    </citation>
    <scope>NUCLEOTIDE SEQUENCE [LARGE SCALE GENOMIC DNA]</scope>
    <source>
        <strain evidence="6 7">IJ1G</strain>
    </source>
</reference>
<feature type="transmembrane region" description="Helical" evidence="4">
    <location>
        <begin position="240"/>
        <end position="261"/>
    </location>
</feature>
<evidence type="ECO:0000313" key="7">
    <source>
        <dbReference type="Proteomes" id="UP000315783"/>
    </source>
</evidence>
<feature type="domain" description="Major facilitator superfamily (MFS) profile" evidence="5">
    <location>
        <begin position="281"/>
        <end position="475"/>
    </location>
</feature>
<dbReference type="AlphaFoldDB" id="A0A545UP90"/>
<dbReference type="GO" id="GO:0022857">
    <property type="term" value="F:transmembrane transporter activity"/>
    <property type="evidence" value="ECO:0007669"/>
    <property type="project" value="InterPro"/>
</dbReference>
<keyword evidence="4" id="KW-0472">Membrane</keyword>
<feature type="transmembrane region" description="Helical" evidence="4">
    <location>
        <begin position="405"/>
        <end position="425"/>
    </location>
</feature>
<comment type="caution">
    <text evidence="6">The sequence shown here is derived from an EMBL/GenBank/DDBJ whole genome shotgun (WGS) entry which is preliminary data.</text>
</comment>
<evidence type="ECO:0000259" key="5">
    <source>
        <dbReference type="PROSITE" id="PS50850"/>
    </source>
</evidence>
<dbReference type="Gene3D" id="1.20.1250.20">
    <property type="entry name" value="MFS general substrate transporter like domains"/>
    <property type="match status" value="2"/>
</dbReference>
<gene>
    <name evidence="6" type="ORF">IF1G_10166</name>
</gene>
<evidence type="ECO:0000256" key="2">
    <source>
        <dbReference type="ARBA" id="ARBA00006727"/>
    </source>
</evidence>
<organism evidence="6 7">
    <name type="scientific">Cordyceps javanica</name>
    <dbReference type="NCBI Taxonomy" id="43265"/>
    <lineage>
        <taxon>Eukaryota</taxon>
        <taxon>Fungi</taxon>
        <taxon>Dikarya</taxon>
        <taxon>Ascomycota</taxon>
        <taxon>Pezizomycotina</taxon>
        <taxon>Sordariomycetes</taxon>
        <taxon>Hypocreomycetidae</taxon>
        <taxon>Hypocreales</taxon>
        <taxon>Cordycipitaceae</taxon>
        <taxon>Cordyceps</taxon>
    </lineage>
</organism>
<feature type="transmembrane region" description="Helical" evidence="4">
    <location>
        <begin position="79"/>
        <end position="102"/>
    </location>
</feature>
<evidence type="ECO:0000313" key="6">
    <source>
        <dbReference type="EMBL" id="TQV91285.1"/>
    </source>
</evidence>
<dbReference type="PROSITE" id="PS50850">
    <property type="entry name" value="MFS"/>
    <property type="match status" value="1"/>
</dbReference>
<sequence>MASTQTATTTIHLKDYDSASTSAPVITGVEAGRDAALSTKTTTRRRVAQPPPPANAADDDDAAIIEASRALDEACPDGGYGWIIVLSGAMLMWWASGTTYAWGVVQRKLVEQGLAGPATLSFIGSLQASMPAWFAVLDAFVMRRWLGSRKLAMLGMFTMGLGGILASFCTESIPGLFVTFGFLAGAGGSCGFAVVAAVPSQYFNTRRGLANGLIFAGSGFGGATNSFFMDALIRNLGIAWAFRVLGLVTIATGLFAGWFMTERTKIPDKRFVDMKLFKNTNFTLLWLCAAVGNFPIFVPPFFLPLYNQALGFSSSTGAGLVAGFTLSSAIGRILCGFCCDRFGPVNVLLASLLLSAFSMLVIWPVSQSLAPLAIFCILNGVSNGGFFSCTPTVATSIFGSQRVSVVMGMIMTAWAGGYLLGSPIAGYLLEAFGGASGGLKAYRPAMFYAGGLALISAILLGIVRFRINKKFLAAV</sequence>
<evidence type="ECO:0000256" key="3">
    <source>
        <dbReference type="SAM" id="MobiDB-lite"/>
    </source>
</evidence>
<dbReference type="SUPFAM" id="SSF103473">
    <property type="entry name" value="MFS general substrate transporter"/>
    <property type="match status" value="1"/>
</dbReference>
<keyword evidence="4" id="KW-0812">Transmembrane</keyword>
<feature type="transmembrane region" description="Helical" evidence="4">
    <location>
        <begin position="174"/>
        <end position="197"/>
    </location>
</feature>
<feature type="transmembrane region" description="Helical" evidence="4">
    <location>
        <begin position="347"/>
        <end position="366"/>
    </location>
</feature>
<feature type="transmembrane region" description="Helical" evidence="4">
    <location>
        <begin position="372"/>
        <end position="393"/>
    </location>
</feature>